<protein>
    <submittedName>
        <fullName evidence="1">Uncharacterized protein</fullName>
    </submittedName>
</protein>
<reference evidence="1" key="1">
    <citation type="submission" date="2019-08" db="EMBL/GenBank/DDBJ databases">
        <authorList>
            <person name="Kucharzyk K."/>
            <person name="Murdoch R.W."/>
            <person name="Higgins S."/>
            <person name="Loffler F."/>
        </authorList>
    </citation>
    <scope>NUCLEOTIDE SEQUENCE</scope>
</reference>
<sequence>MRVMLCSIRGCFGWPDTSYTEKNLNRLFDFYFTCYAQVLYRFWQKHREAVGLSELSERFFDGFEFKTREMHWNYSVRREQFDAFDPQLRAGYAFTKKWHFALWSLDRQLRRIDTLRELFAEKIRAVAEASGSV</sequence>
<comment type="caution">
    <text evidence="1">The sequence shown here is derived from an EMBL/GenBank/DDBJ whole genome shotgun (WGS) entry which is preliminary data.</text>
</comment>
<name>A0A645JFG6_9ZZZZ</name>
<organism evidence="1">
    <name type="scientific">bioreactor metagenome</name>
    <dbReference type="NCBI Taxonomy" id="1076179"/>
    <lineage>
        <taxon>unclassified sequences</taxon>
        <taxon>metagenomes</taxon>
        <taxon>ecological metagenomes</taxon>
    </lineage>
</organism>
<dbReference type="AlphaFoldDB" id="A0A645JFG6"/>
<proteinExistence type="predicted"/>
<gene>
    <name evidence="1" type="ORF">SDC9_209853</name>
</gene>
<evidence type="ECO:0000313" key="1">
    <source>
        <dbReference type="EMBL" id="MPN62107.1"/>
    </source>
</evidence>
<dbReference type="EMBL" id="VSSQ01139656">
    <property type="protein sequence ID" value="MPN62107.1"/>
    <property type="molecule type" value="Genomic_DNA"/>
</dbReference>
<accession>A0A645JFG6</accession>